<dbReference type="VEuPathDB" id="FungiDB:AB675_2894"/>
<reference evidence="3 4" key="1">
    <citation type="submission" date="2015-06" db="EMBL/GenBank/DDBJ databases">
        <title>Draft genome of the ant-associated black yeast Phialophora attae CBS 131958.</title>
        <authorList>
            <person name="Moreno L.F."/>
            <person name="Stielow B.J."/>
            <person name="de Hoog S."/>
            <person name="Vicente V.A."/>
            <person name="Weiss V.A."/>
            <person name="de Vries M."/>
            <person name="Cruz L.M."/>
            <person name="Souza E.M."/>
        </authorList>
    </citation>
    <scope>NUCLEOTIDE SEQUENCE [LARGE SCALE GENOMIC DNA]</scope>
    <source>
        <strain evidence="3 4">CBS 131958</strain>
    </source>
</reference>
<organism evidence="3 4">
    <name type="scientific">Cyphellophora attinorum</name>
    <dbReference type="NCBI Taxonomy" id="1664694"/>
    <lineage>
        <taxon>Eukaryota</taxon>
        <taxon>Fungi</taxon>
        <taxon>Dikarya</taxon>
        <taxon>Ascomycota</taxon>
        <taxon>Pezizomycotina</taxon>
        <taxon>Eurotiomycetes</taxon>
        <taxon>Chaetothyriomycetidae</taxon>
        <taxon>Chaetothyriales</taxon>
        <taxon>Cyphellophoraceae</taxon>
        <taxon>Cyphellophora</taxon>
    </lineage>
</organism>
<sequence length="279" mass="29608">MSEESTKTDQTQSPELSDTVPTQNPDLSDTVSTQTPELFDTVSIQRSELSITDPTVTGPAATTADQPIERQDPSPPPETSALPSESNIETEQTGSAIEKQPSEEPPQVEMELASDPPAHIAAGSQLRWPLVVLLRSTKSKAAAPNALSRQNQSFGGVWAFVSLMSADGSTSLAPPHPELLLGQPVASIRSLPDVQGQESSAFAYASFPGLAIALPGRYLFKINVVDMHSAHMGSTARVLKPLHTDTFDVVDEMNPAEAAAAESIVAKAFARLEEIGLTI</sequence>
<comment type="caution">
    <text evidence="3">The sequence shown here is derived from an EMBL/GenBank/DDBJ whole genome shotgun (WGS) entry which is preliminary data.</text>
</comment>
<feature type="compositionally biased region" description="Polar residues" evidence="1">
    <location>
        <begin position="81"/>
        <end position="95"/>
    </location>
</feature>
<dbReference type="OrthoDB" id="5399926at2759"/>
<feature type="region of interest" description="Disordered" evidence="1">
    <location>
        <begin position="1"/>
        <end position="111"/>
    </location>
</feature>
<dbReference type="InterPro" id="IPR038491">
    <property type="entry name" value="Velvet_dom_sf"/>
</dbReference>
<dbReference type="PROSITE" id="PS51821">
    <property type="entry name" value="VELVET"/>
    <property type="match status" value="1"/>
</dbReference>
<evidence type="ECO:0000256" key="1">
    <source>
        <dbReference type="SAM" id="MobiDB-lite"/>
    </source>
</evidence>
<accession>A0A0N1H3T0</accession>
<dbReference type="InterPro" id="IPR037525">
    <property type="entry name" value="Velvet_dom"/>
</dbReference>
<dbReference type="AlphaFoldDB" id="A0A0N1H3T0"/>
<evidence type="ECO:0000313" key="4">
    <source>
        <dbReference type="Proteomes" id="UP000038010"/>
    </source>
</evidence>
<evidence type="ECO:0000259" key="2">
    <source>
        <dbReference type="PROSITE" id="PS51821"/>
    </source>
</evidence>
<gene>
    <name evidence="3" type="ORF">AB675_2894</name>
</gene>
<dbReference type="EMBL" id="LFJN01000031">
    <property type="protein sequence ID" value="KPI36424.1"/>
    <property type="molecule type" value="Genomic_DNA"/>
</dbReference>
<evidence type="ECO:0000313" key="3">
    <source>
        <dbReference type="EMBL" id="KPI36424.1"/>
    </source>
</evidence>
<dbReference type="Proteomes" id="UP000038010">
    <property type="component" value="Unassembled WGS sequence"/>
</dbReference>
<dbReference type="RefSeq" id="XP_017996387.1">
    <property type="nucleotide sequence ID" value="XM_018142901.1"/>
</dbReference>
<dbReference type="Pfam" id="PF11754">
    <property type="entry name" value="Velvet"/>
    <property type="match status" value="1"/>
</dbReference>
<protein>
    <recommendedName>
        <fullName evidence="2">Velvet domain-containing protein</fullName>
    </recommendedName>
</protein>
<proteinExistence type="predicted"/>
<dbReference type="Gene3D" id="2.60.40.3960">
    <property type="entry name" value="Velvet domain"/>
    <property type="match status" value="1"/>
</dbReference>
<feature type="domain" description="Velvet" evidence="2">
    <location>
        <begin position="33"/>
        <end position="279"/>
    </location>
</feature>
<dbReference type="GeneID" id="28734781"/>
<name>A0A0N1H3T0_9EURO</name>
<keyword evidence="4" id="KW-1185">Reference proteome</keyword>
<feature type="compositionally biased region" description="Polar residues" evidence="1">
    <location>
        <begin position="8"/>
        <end position="55"/>
    </location>
</feature>